<feature type="region of interest" description="Disordered" evidence="7">
    <location>
        <begin position="975"/>
        <end position="1013"/>
    </location>
</feature>
<feature type="repeat" description="ANK" evidence="5">
    <location>
        <begin position="941"/>
        <end position="976"/>
    </location>
</feature>
<evidence type="ECO:0000256" key="2">
    <source>
        <dbReference type="ARBA" id="ARBA00022737"/>
    </source>
</evidence>
<dbReference type="InterPro" id="IPR036770">
    <property type="entry name" value="Ankyrin_rpt-contain_sf"/>
</dbReference>
<accession>A0ABM3XKL9</accession>
<dbReference type="GeneID" id="103121483"/>
<dbReference type="Pfam" id="PF13637">
    <property type="entry name" value="Ank_4"/>
    <property type="match status" value="1"/>
</dbReference>
<dbReference type="PANTHER" id="PTHR15897:SF2">
    <property type="entry name" value="ANKYRIN REPEAT AND MYND DOMAIN-CONTAINING PROTEIN 1"/>
    <property type="match status" value="1"/>
</dbReference>
<organism evidence="9 10">
    <name type="scientific">Erinaceus europaeus</name>
    <name type="common">Western European hedgehog</name>
    <dbReference type="NCBI Taxonomy" id="9365"/>
    <lineage>
        <taxon>Eukaryota</taxon>
        <taxon>Metazoa</taxon>
        <taxon>Chordata</taxon>
        <taxon>Craniata</taxon>
        <taxon>Vertebrata</taxon>
        <taxon>Euteleostomi</taxon>
        <taxon>Mammalia</taxon>
        <taxon>Eutheria</taxon>
        <taxon>Laurasiatheria</taxon>
        <taxon>Eulipotyphla</taxon>
        <taxon>Erinaceidae</taxon>
        <taxon>Erinaceinae</taxon>
        <taxon>Erinaceus</taxon>
    </lineage>
</organism>
<evidence type="ECO:0000256" key="3">
    <source>
        <dbReference type="ARBA" id="ARBA00022771"/>
    </source>
</evidence>
<feature type="compositionally biased region" description="Low complexity" evidence="7">
    <location>
        <begin position="1"/>
        <end position="18"/>
    </location>
</feature>
<feature type="compositionally biased region" description="Acidic residues" evidence="7">
    <location>
        <begin position="334"/>
        <end position="343"/>
    </location>
</feature>
<keyword evidence="9" id="KW-1185">Reference proteome</keyword>
<feature type="compositionally biased region" description="Polar residues" evidence="7">
    <location>
        <begin position="316"/>
        <end position="326"/>
    </location>
</feature>
<dbReference type="InterPro" id="IPR002110">
    <property type="entry name" value="Ankyrin_rpt"/>
</dbReference>
<evidence type="ECO:0000256" key="4">
    <source>
        <dbReference type="ARBA" id="ARBA00022833"/>
    </source>
</evidence>
<feature type="region of interest" description="Disordered" evidence="7">
    <location>
        <begin position="224"/>
        <end position="299"/>
    </location>
</feature>
<feature type="compositionally biased region" description="Basic and acidic residues" evidence="7">
    <location>
        <begin position="975"/>
        <end position="986"/>
    </location>
</feature>
<dbReference type="InterPro" id="IPR053064">
    <property type="entry name" value="Ankyrin-MYND_domain-protein"/>
</dbReference>
<name>A0ABM3XKL9_ERIEU</name>
<evidence type="ECO:0000259" key="8">
    <source>
        <dbReference type="PROSITE" id="PS50865"/>
    </source>
</evidence>
<dbReference type="Gene3D" id="1.25.40.20">
    <property type="entry name" value="Ankyrin repeat-containing domain"/>
    <property type="match status" value="3"/>
</dbReference>
<evidence type="ECO:0000313" key="9">
    <source>
        <dbReference type="Proteomes" id="UP001652624"/>
    </source>
</evidence>
<keyword evidence="5" id="KW-0040">ANK repeat</keyword>
<dbReference type="SMART" id="SM00698">
    <property type="entry name" value="MORN"/>
    <property type="match status" value="3"/>
</dbReference>
<proteinExistence type="predicted"/>
<evidence type="ECO:0000313" key="10">
    <source>
        <dbReference type="RefSeq" id="XP_060049369.1"/>
    </source>
</evidence>
<feature type="compositionally biased region" description="Pro residues" evidence="7">
    <location>
        <begin position="764"/>
        <end position="777"/>
    </location>
</feature>
<dbReference type="PROSITE" id="PS01360">
    <property type="entry name" value="ZF_MYND_1"/>
    <property type="match status" value="1"/>
</dbReference>
<dbReference type="Pfam" id="PF01753">
    <property type="entry name" value="zf-MYND"/>
    <property type="match status" value="1"/>
</dbReference>
<evidence type="ECO:0000256" key="7">
    <source>
        <dbReference type="SAM" id="MobiDB-lite"/>
    </source>
</evidence>
<dbReference type="SUPFAM" id="SSF48403">
    <property type="entry name" value="Ankyrin repeat"/>
    <property type="match status" value="2"/>
</dbReference>
<evidence type="ECO:0000256" key="6">
    <source>
        <dbReference type="PROSITE-ProRule" id="PRU00134"/>
    </source>
</evidence>
<feature type="compositionally biased region" description="Low complexity" evidence="7">
    <location>
        <begin position="796"/>
        <end position="806"/>
    </location>
</feature>
<feature type="domain" description="MYND-type" evidence="8">
    <location>
        <begin position="1242"/>
        <end position="1282"/>
    </location>
</feature>
<dbReference type="PANTHER" id="PTHR15897">
    <property type="entry name" value="ANKYRIN REPEAT AND MYND DOMAIN PROTEIN 1"/>
    <property type="match status" value="1"/>
</dbReference>
<reference evidence="10" key="1">
    <citation type="submission" date="2025-08" db="UniProtKB">
        <authorList>
            <consortium name="RefSeq"/>
        </authorList>
    </citation>
    <scope>IDENTIFICATION</scope>
</reference>
<feature type="region of interest" description="Disordered" evidence="7">
    <location>
        <begin position="749"/>
        <end position="823"/>
    </location>
</feature>
<dbReference type="SUPFAM" id="SSF144232">
    <property type="entry name" value="HIT/MYND zinc finger-like"/>
    <property type="match status" value="1"/>
</dbReference>
<dbReference type="Gene3D" id="2.20.110.10">
    <property type="entry name" value="Histone H3 K4-specific methyltransferase SET7/9 N-terminal domain"/>
    <property type="match status" value="1"/>
</dbReference>
<evidence type="ECO:0000256" key="1">
    <source>
        <dbReference type="ARBA" id="ARBA00022723"/>
    </source>
</evidence>
<dbReference type="SUPFAM" id="SSF82185">
    <property type="entry name" value="Histone H3 K4-specific methyltransferase SET7/9 N-terminal domain"/>
    <property type="match status" value="1"/>
</dbReference>
<feature type="region of interest" description="Disordered" evidence="7">
    <location>
        <begin position="1"/>
        <end position="93"/>
    </location>
</feature>
<feature type="repeat" description="ANK" evidence="5">
    <location>
        <begin position="1017"/>
        <end position="1054"/>
    </location>
</feature>
<dbReference type="SMART" id="SM00248">
    <property type="entry name" value="ANK"/>
    <property type="match status" value="7"/>
</dbReference>
<keyword evidence="2" id="KW-0677">Repeat</keyword>
<dbReference type="Pfam" id="PF12796">
    <property type="entry name" value="Ank_2"/>
    <property type="match status" value="1"/>
</dbReference>
<feature type="repeat" description="ANK" evidence="5">
    <location>
        <begin position="660"/>
        <end position="692"/>
    </location>
</feature>
<dbReference type="InterPro" id="IPR003409">
    <property type="entry name" value="MORN"/>
</dbReference>
<feature type="repeat" description="ANK" evidence="5">
    <location>
        <begin position="1054"/>
        <end position="1086"/>
    </location>
</feature>
<dbReference type="PROSITE" id="PS50088">
    <property type="entry name" value="ANK_REPEAT"/>
    <property type="match status" value="4"/>
</dbReference>
<keyword evidence="3 6" id="KW-0863">Zinc-finger</keyword>
<sequence length="1333" mass="146444">MAAQVGSRCASRSSEGSSNTGTRSSPTPGARGPGCWRDTLTHSVMPARASNSDEAAARALPRKRAGATRTKGGGAVDPGPGSMTEGPWPGLTSGALGQIRATSGALGPAAALPRVPSTRLWLHLIGCGSGPFIGWVLSSTDWLSAVGGLLGEPMGGRLVATLTPACSAMAAPRLICGRRYEDVSSVTAASYTSALDGKDPSLPVSRCPTIRTLPPFIRTQSSTCSAGLNRPAPRRRCGADWAGPGRGDWSRDNRTLQPSLELHRAEMASAPGRPGSEDRDGDGRHYPLGPGPRLPGAHRSEYQLDEPLKVEDLEGSESTTLSCQSTPPRGAPEFPEEEEEEEAPWPLGEQDLLESYIPLVPGSQEWPDGCVYHGEFGLDVKLGYGEFSWPTGETYHGQFYRDHRHGLGTYRWPDGSSFSGMFYLSDREGYGTMHLKGQLFQGLYRRDRRFGPGVMTYADGSQDVGLWLGDHLLQLCTEHPGAFSLGRYPEFAAFLGGPHPRVQPPEEELMEWGLDEERDPFFYDYKRFLLDDDLTLPPEMFIYSTDHSHLPMTSTFRRDLDRRLFLLDATPDGGEPWLVKNETPLLVRVQAHAYRFRNKKVHARWNMGAILMGDRSGFGSEGPKERFSKEMILKAEEGDSAWVCGALRDGLASPDVADSKGYSVLHAAAVHSRLSVVSLLLDSGADVNKCSDEGLTALSMCFLLYYPACCFKPNVAERTLLLPQDSPRGLVLPTRSSPGLDAVVQVLSREEPEPSQAAQESRPLPEPTPRAAPPATPLPVQRSQDSYQSKASCQESGSTSLKSSTSALDRGQDEVLGTPDRSIPCSVDSQFESNVCLHNYSITLTEDLLQHSARAYSTLKTPAFRCNAQEGTMRKMALSIVEHRTLWQIIQLLLRRGADPNLCRVPMEVLFFAVKAGDVDGVRLLLEMGAHTHIEFPAQLRSLTPLHIAAALPGEEGVQITELLLQAAPDVDARAADQDDSYKPGKLDLLPSSLKLNGETGPPSNYYSVPEEQPAEAGRTALHVACEREDNYKHSRDVVRLLLSHKANPNTLWSGHSPLSLAIASGNDMIVRELLAHGADPNLFLTKGLGSALCVACDINYESQRSTDSKLALIDRLINHGADILNPVTLRQGDKEAVGTAVDYGYFRFFQDRKIAHCAFHALMPAEREIFLARKQLLEYMGLLLRQAVQARESQWDPRVLYLSKRAELLRCHRLKRKSIGQARIQGSEDQKQGRIPFFKFCSQCGRSVGVRLVPCPRCYGILTCGKYCKSKAWADFHKRDCGELMVIAKSFMDACQKKLQGQARVRVREAARKSEVLKYMCQRMLVQDFQHL</sequence>
<dbReference type="PROSITE" id="PS50297">
    <property type="entry name" value="ANK_REP_REGION"/>
    <property type="match status" value="2"/>
</dbReference>
<feature type="region of interest" description="Disordered" evidence="7">
    <location>
        <begin position="313"/>
        <end position="345"/>
    </location>
</feature>
<protein>
    <submittedName>
        <fullName evidence="10">Ankyrin repeat and MYND domain-containing protein 1</fullName>
    </submittedName>
</protein>
<keyword evidence="1" id="KW-0479">Metal-binding</keyword>
<feature type="compositionally biased region" description="Basic and acidic residues" evidence="7">
    <location>
        <begin position="275"/>
        <end position="285"/>
    </location>
</feature>
<dbReference type="RefSeq" id="XP_060049369.1">
    <property type="nucleotide sequence ID" value="XM_060193386.1"/>
</dbReference>
<dbReference type="PROSITE" id="PS50865">
    <property type="entry name" value="ZF_MYND_2"/>
    <property type="match status" value="1"/>
</dbReference>
<feature type="compositionally biased region" description="Polar residues" evidence="7">
    <location>
        <begin position="781"/>
        <end position="795"/>
    </location>
</feature>
<keyword evidence="4" id="KW-0862">Zinc</keyword>
<dbReference type="Proteomes" id="UP001652624">
    <property type="component" value="Chromosome 7"/>
</dbReference>
<evidence type="ECO:0000256" key="5">
    <source>
        <dbReference type="PROSITE-ProRule" id="PRU00023"/>
    </source>
</evidence>
<gene>
    <name evidence="10" type="primary">ANKMY1</name>
</gene>
<dbReference type="Pfam" id="PF02493">
    <property type="entry name" value="MORN"/>
    <property type="match status" value="3"/>
</dbReference>
<dbReference type="InterPro" id="IPR002893">
    <property type="entry name" value="Znf_MYND"/>
</dbReference>